<reference evidence="3" key="1">
    <citation type="journal article" date="2013" name="Nature">
        <title>The genomes of four tapeworm species reveal adaptations to parasitism.</title>
        <authorList>
            <person name="Tsai I.J."/>
            <person name="Zarowiecki M."/>
            <person name="Holroyd N."/>
            <person name="Garciarrubio A."/>
            <person name="Sanchez-Flores A."/>
            <person name="Brooks K.L."/>
            <person name="Tracey A."/>
            <person name="Bobes R.J."/>
            <person name="Fragoso G."/>
            <person name="Sciutto E."/>
            <person name="Aslett M."/>
            <person name="Beasley H."/>
            <person name="Bennett H.M."/>
            <person name="Cai J."/>
            <person name="Camicia F."/>
            <person name="Clark R."/>
            <person name="Cucher M."/>
            <person name="De Silva N."/>
            <person name="Day T.A."/>
            <person name="Deplazes P."/>
            <person name="Estrada K."/>
            <person name="Fernandez C."/>
            <person name="Holland P.W."/>
            <person name="Hou J."/>
            <person name="Hu S."/>
            <person name="Huckvale T."/>
            <person name="Hung S.S."/>
            <person name="Kamenetzky L."/>
            <person name="Keane J.A."/>
            <person name="Kiss F."/>
            <person name="Koziol U."/>
            <person name="Lambert O."/>
            <person name="Liu K."/>
            <person name="Luo X."/>
            <person name="Luo Y."/>
            <person name="Macchiaroli N."/>
            <person name="Nichol S."/>
            <person name="Paps J."/>
            <person name="Parkinson J."/>
            <person name="Pouchkina-Stantcheva N."/>
            <person name="Riddiford N."/>
            <person name="Rosenzvit M."/>
            <person name="Salinas G."/>
            <person name="Wasmuth J.D."/>
            <person name="Zamanian M."/>
            <person name="Zheng Y."/>
            <person name="Cai X."/>
            <person name="Soberon X."/>
            <person name="Olson P.D."/>
            <person name="Laclette J.P."/>
            <person name="Brehm K."/>
            <person name="Berriman M."/>
            <person name="Garciarrubio A."/>
            <person name="Bobes R.J."/>
            <person name="Fragoso G."/>
            <person name="Sanchez-Flores A."/>
            <person name="Estrada K."/>
            <person name="Cevallos M.A."/>
            <person name="Morett E."/>
            <person name="Gonzalez V."/>
            <person name="Portillo T."/>
            <person name="Ochoa-Leyva A."/>
            <person name="Jose M.V."/>
            <person name="Sciutto E."/>
            <person name="Landa A."/>
            <person name="Jimenez L."/>
            <person name="Valdes V."/>
            <person name="Carrero J.C."/>
            <person name="Larralde C."/>
            <person name="Morales-Montor J."/>
            <person name="Limon-Lason J."/>
            <person name="Soberon X."/>
            <person name="Laclette J.P."/>
        </authorList>
    </citation>
    <scope>NUCLEOTIDE SEQUENCE [LARGE SCALE GENOMIC DNA]</scope>
</reference>
<dbReference type="AlphaFoldDB" id="U6HSF4"/>
<evidence type="ECO:0000313" key="3">
    <source>
        <dbReference type="EMBL" id="CDS38109.1"/>
    </source>
</evidence>
<evidence type="ECO:0000256" key="1">
    <source>
        <dbReference type="SAM" id="MobiDB-lite"/>
    </source>
</evidence>
<accession>U6HSF4</accession>
<protein>
    <submittedName>
        <fullName evidence="3">Uncharacterized protein</fullName>
    </submittedName>
</protein>
<keyword evidence="2" id="KW-0732">Signal</keyword>
<evidence type="ECO:0000256" key="2">
    <source>
        <dbReference type="SAM" id="SignalP"/>
    </source>
</evidence>
<feature type="region of interest" description="Disordered" evidence="1">
    <location>
        <begin position="26"/>
        <end position="60"/>
    </location>
</feature>
<dbReference type="EMBL" id="LN902847">
    <property type="protein sequence ID" value="CDS38109.1"/>
    <property type="molecule type" value="Genomic_DNA"/>
</dbReference>
<dbReference type="Proteomes" id="UP000017246">
    <property type="component" value="Unassembled WGS sequence"/>
</dbReference>
<feature type="compositionally biased region" description="Polar residues" evidence="1">
    <location>
        <begin position="37"/>
        <end position="53"/>
    </location>
</feature>
<gene>
    <name evidence="3" type="ORF">EmuJ_000540500</name>
</gene>
<keyword evidence="4" id="KW-1185">Reference proteome</keyword>
<feature type="chain" id="PRO_5009976797" evidence="2">
    <location>
        <begin position="30"/>
        <end position="86"/>
    </location>
</feature>
<organism evidence="3 4">
    <name type="scientific">Echinococcus multilocularis</name>
    <name type="common">Fox tapeworm</name>
    <dbReference type="NCBI Taxonomy" id="6211"/>
    <lineage>
        <taxon>Eukaryota</taxon>
        <taxon>Metazoa</taxon>
        <taxon>Spiralia</taxon>
        <taxon>Lophotrochozoa</taxon>
        <taxon>Platyhelminthes</taxon>
        <taxon>Cestoda</taxon>
        <taxon>Eucestoda</taxon>
        <taxon>Cyclophyllidea</taxon>
        <taxon>Taeniidae</taxon>
        <taxon>Echinococcus</taxon>
    </lineage>
</organism>
<evidence type="ECO:0000313" key="4">
    <source>
        <dbReference type="Proteomes" id="UP000017246"/>
    </source>
</evidence>
<sequence length="86" mass="8807">MRRLFALMSVLYFCLVLLAFSTLVEEGSGARNGGGNTPTTKTSGDKYITTTAPTEGKGGAAKSGATALTSTISAVLLAYMAVEILA</sequence>
<reference evidence="3" key="2">
    <citation type="submission" date="2015-11" db="EMBL/GenBank/DDBJ databases">
        <authorList>
            <person name="Zhang Y."/>
            <person name="Guo Z."/>
        </authorList>
    </citation>
    <scope>NUCLEOTIDE SEQUENCE</scope>
</reference>
<proteinExistence type="predicted"/>
<name>U6HSF4_ECHMU</name>
<feature type="signal peptide" evidence="2">
    <location>
        <begin position="1"/>
        <end position="29"/>
    </location>
</feature>